<feature type="non-terminal residue" evidence="1">
    <location>
        <position position="1"/>
    </location>
</feature>
<proteinExistence type="predicted"/>
<dbReference type="AlphaFoldDB" id="X1MSY0"/>
<name>X1MSY0_9ZZZZ</name>
<evidence type="ECO:0000313" key="1">
    <source>
        <dbReference type="EMBL" id="GAI17815.1"/>
    </source>
</evidence>
<comment type="caution">
    <text evidence="1">The sequence shown here is derived from an EMBL/GenBank/DDBJ whole genome shotgun (WGS) entry which is preliminary data.</text>
</comment>
<gene>
    <name evidence="1" type="ORF">S06H3_14133</name>
</gene>
<dbReference type="EMBL" id="BARV01006908">
    <property type="protein sequence ID" value="GAI17815.1"/>
    <property type="molecule type" value="Genomic_DNA"/>
</dbReference>
<protein>
    <submittedName>
        <fullName evidence="1">Uncharacterized protein</fullName>
    </submittedName>
</protein>
<organism evidence="1">
    <name type="scientific">marine sediment metagenome</name>
    <dbReference type="NCBI Taxonomy" id="412755"/>
    <lineage>
        <taxon>unclassified sequences</taxon>
        <taxon>metagenomes</taxon>
        <taxon>ecological metagenomes</taxon>
    </lineage>
</organism>
<reference evidence="1" key="1">
    <citation type="journal article" date="2014" name="Front. Microbiol.">
        <title>High frequency of phylogenetically diverse reductive dehalogenase-homologous genes in deep subseafloor sedimentary metagenomes.</title>
        <authorList>
            <person name="Kawai M."/>
            <person name="Futagami T."/>
            <person name="Toyoda A."/>
            <person name="Takaki Y."/>
            <person name="Nishi S."/>
            <person name="Hori S."/>
            <person name="Arai W."/>
            <person name="Tsubouchi T."/>
            <person name="Morono Y."/>
            <person name="Uchiyama I."/>
            <person name="Ito T."/>
            <person name="Fujiyama A."/>
            <person name="Inagaki F."/>
            <person name="Takami H."/>
        </authorList>
    </citation>
    <scope>NUCLEOTIDE SEQUENCE</scope>
    <source>
        <strain evidence="1">Expedition CK06-06</strain>
    </source>
</reference>
<sequence>AVESYMAELAGSYPTPAARLKAIMQAAVDWKYVRIIAKDDTGHYSSFKAAIL</sequence>
<accession>X1MSY0</accession>